<reference evidence="1" key="1">
    <citation type="journal article" date="2014" name="Int. J. Syst. Evol. Microbiol.">
        <title>Complete genome sequence of Corynebacterium casei LMG S-19264T (=DSM 44701T), isolated from a smear-ripened cheese.</title>
        <authorList>
            <consortium name="US DOE Joint Genome Institute (JGI-PGF)"/>
            <person name="Walter F."/>
            <person name="Albersmeier A."/>
            <person name="Kalinowski J."/>
            <person name="Ruckert C."/>
        </authorList>
    </citation>
    <scope>NUCLEOTIDE SEQUENCE</scope>
    <source>
        <strain evidence="1">CGMCC 4.5737</strain>
    </source>
</reference>
<protein>
    <recommendedName>
        <fullName evidence="3">Glycolipid-binding domain-containing protein</fullName>
    </recommendedName>
</protein>
<gene>
    <name evidence="1" type="ORF">GCM10012275_60070</name>
</gene>
<dbReference type="SUPFAM" id="SSF159275">
    <property type="entry name" value="PA1994-like"/>
    <property type="match status" value="1"/>
</dbReference>
<dbReference type="EMBL" id="BMMK01000052">
    <property type="protein sequence ID" value="GGM81389.1"/>
    <property type="molecule type" value="Genomic_DNA"/>
</dbReference>
<accession>A0A8J3CK24</accession>
<comment type="caution">
    <text evidence="1">The sequence shown here is derived from an EMBL/GenBank/DDBJ whole genome shotgun (WGS) entry which is preliminary data.</text>
</comment>
<keyword evidence="2" id="KW-1185">Reference proteome</keyword>
<organism evidence="1 2">
    <name type="scientific">Longimycelium tulufanense</name>
    <dbReference type="NCBI Taxonomy" id="907463"/>
    <lineage>
        <taxon>Bacteria</taxon>
        <taxon>Bacillati</taxon>
        <taxon>Actinomycetota</taxon>
        <taxon>Actinomycetes</taxon>
        <taxon>Pseudonocardiales</taxon>
        <taxon>Pseudonocardiaceae</taxon>
        <taxon>Longimycelium</taxon>
    </lineage>
</organism>
<evidence type="ECO:0000313" key="2">
    <source>
        <dbReference type="Proteomes" id="UP000637578"/>
    </source>
</evidence>
<dbReference type="Proteomes" id="UP000637578">
    <property type="component" value="Unassembled WGS sequence"/>
</dbReference>
<proteinExistence type="predicted"/>
<name>A0A8J3CK24_9PSEU</name>
<dbReference type="AlphaFoldDB" id="A0A8J3CK24"/>
<dbReference type="Pfam" id="PF06475">
    <property type="entry name" value="Glycolipid_bind"/>
    <property type="match status" value="1"/>
</dbReference>
<dbReference type="InterPro" id="IPR009467">
    <property type="entry name" value="Glycolipid-bd_prot_put"/>
</dbReference>
<evidence type="ECO:0000313" key="1">
    <source>
        <dbReference type="EMBL" id="GGM81389.1"/>
    </source>
</evidence>
<sequence>MQAAATNGRRPVFATWQAAGAPRLESARLVLNGVARLRAFGRAVAAGPPAAYSMSYELTVDESGATQRLVLATSSAAGDRQLSLSRADDFWLVDRGNGAVERIDAAGALDVDVQDSILFNALPIRRLGLHREAAEFELPVVWVSLPELTLGVVRQTYRTVSVSGAGAVVNFRSDAFTADITVDADGIVADYPGVAHRV</sequence>
<evidence type="ECO:0008006" key="3">
    <source>
        <dbReference type="Google" id="ProtNLM"/>
    </source>
</evidence>
<reference evidence="1" key="2">
    <citation type="submission" date="2020-09" db="EMBL/GenBank/DDBJ databases">
        <authorList>
            <person name="Sun Q."/>
            <person name="Zhou Y."/>
        </authorList>
    </citation>
    <scope>NUCLEOTIDE SEQUENCE</scope>
    <source>
        <strain evidence="1">CGMCC 4.5737</strain>
    </source>
</reference>